<feature type="transmembrane region" description="Helical" evidence="5">
    <location>
        <begin position="176"/>
        <end position="199"/>
    </location>
</feature>
<evidence type="ECO:0000313" key="7">
    <source>
        <dbReference type="EMBL" id="MBB5783720.1"/>
    </source>
</evidence>
<keyword evidence="3 5" id="KW-1133">Transmembrane helix</keyword>
<evidence type="ECO:0000313" key="8">
    <source>
        <dbReference type="Proteomes" id="UP000579153"/>
    </source>
</evidence>
<evidence type="ECO:0000256" key="4">
    <source>
        <dbReference type="ARBA" id="ARBA00023136"/>
    </source>
</evidence>
<dbReference type="SUPFAM" id="SSF103473">
    <property type="entry name" value="MFS general substrate transporter"/>
    <property type="match status" value="1"/>
</dbReference>
<keyword evidence="2 5" id="KW-0812">Transmembrane</keyword>
<feature type="transmembrane region" description="Helical" evidence="5">
    <location>
        <begin position="342"/>
        <end position="363"/>
    </location>
</feature>
<feature type="transmembrane region" description="Helical" evidence="5">
    <location>
        <begin position="249"/>
        <end position="268"/>
    </location>
</feature>
<dbReference type="PROSITE" id="PS50850">
    <property type="entry name" value="MFS"/>
    <property type="match status" value="1"/>
</dbReference>
<evidence type="ECO:0000256" key="1">
    <source>
        <dbReference type="ARBA" id="ARBA00004651"/>
    </source>
</evidence>
<feature type="transmembrane region" description="Helical" evidence="5">
    <location>
        <begin position="318"/>
        <end position="336"/>
    </location>
</feature>
<accession>A0A7W9GH55</accession>
<name>A0A7W9GH55_9ACTN</name>
<dbReference type="Pfam" id="PF00083">
    <property type="entry name" value="Sugar_tr"/>
    <property type="match status" value="1"/>
</dbReference>
<keyword evidence="8" id="KW-1185">Reference proteome</keyword>
<comment type="caution">
    <text evidence="7">The sequence shown here is derived from an EMBL/GenBank/DDBJ whole genome shotgun (WGS) entry which is preliminary data.</text>
</comment>
<dbReference type="InterPro" id="IPR020846">
    <property type="entry name" value="MFS_dom"/>
</dbReference>
<dbReference type="InterPro" id="IPR005828">
    <property type="entry name" value="MFS_sugar_transport-like"/>
</dbReference>
<proteinExistence type="predicted"/>
<dbReference type="EMBL" id="JACHMB010000001">
    <property type="protein sequence ID" value="MBB5783720.1"/>
    <property type="molecule type" value="Genomic_DNA"/>
</dbReference>
<dbReference type="PANTHER" id="PTHR23508:SF10">
    <property type="entry name" value="CARBOXYLIC ACID TRANSPORTER PROTEIN HOMOLOG"/>
    <property type="match status" value="1"/>
</dbReference>
<evidence type="ECO:0000259" key="6">
    <source>
        <dbReference type="PROSITE" id="PS50850"/>
    </source>
</evidence>
<reference evidence="7 8" key="1">
    <citation type="submission" date="2020-08" db="EMBL/GenBank/DDBJ databases">
        <title>Sequencing the genomes of 1000 actinobacteria strains.</title>
        <authorList>
            <person name="Klenk H.-P."/>
        </authorList>
    </citation>
    <scope>NUCLEOTIDE SEQUENCE [LARGE SCALE GENOMIC DNA]</scope>
    <source>
        <strain evidence="7 8">DSM 45507</strain>
    </source>
</reference>
<feature type="domain" description="Major facilitator superfamily (MFS) profile" evidence="6">
    <location>
        <begin position="27"/>
        <end position="431"/>
    </location>
</feature>
<feature type="transmembrane region" description="Helical" evidence="5">
    <location>
        <begin position="25"/>
        <end position="49"/>
    </location>
</feature>
<dbReference type="PANTHER" id="PTHR23508">
    <property type="entry name" value="CARBOXYLIC ACID TRANSPORTER PROTEIN HOMOLOG"/>
    <property type="match status" value="1"/>
</dbReference>
<gene>
    <name evidence="7" type="ORF">HD596_010476</name>
</gene>
<dbReference type="GO" id="GO:0005886">
    <property type="term" value="C:plasma membrane"/>
    <property type="evidence" value="ECO:0007669"/>
    <property type="project" value="UniProtKB-SubCell"/>
</dbReference>
<dbReference type="GO" id="GO:0046943">
    <property type="term" value="F:carboxylic acid transmembrane transporter activity"/>
    <property type="evidence" value="ECO:0007669"/>
    <property type="project" value="TreeGrafter"/>
</dbReference>
<keyword evidence="4 5" id="KW-0472">Membrane</keyword>
<dbReference type="Proteomes" id="UP000579153">
    <property type="component" value="Unassembled WGS sequence"/>
</dbReference>
<feature type="transmembrane region" description="Helical" evidence="5">
    <location>
        <begin position="375"/>
        <end position="399"/>
    </location>
</feature>
<evidence type="ECO:0000256" key="3">
    <source>
        <dbReference type="ARBA" id="ARBA00022989"/>
    </source>
</evidence>
<dbReference type="AlphaFoldDB" id="A0A7W9GH55"/>
<organism evidence="7 8">
    <name type="scientific">Nonomuraea jabiensis</name>
    <dbReference type="NCBI Taxonomy" id="882448"/>
    <lineage>
        <taxon>Bacteria</taxon>
        <taxon>Bacillati</taxon>
        <taxon>Actinomycetota</taxon>
        <taxon>Actinomycetes</taxon>
        <taxon>Streptosporangiales</taxon>
        <taxon>Streptosporangiaceae</taxon>
        <taxon>Nonomuraea</taxon>
    </lineage>
</organism>
<dbReference type="InterPro" id="IPR036259">
    <property type="entry name" value="MFS_trans_sf"/>
</dbReference>
<feature type="transmembrane region" description="Helical" evidence="5">
    <location>
        <begin position="288"/>
        <end position="306"/>
    </location>
</feature>
<dbReference type="Gene3D" id="1.20.1250.20">
    <property type="entry name" value="MFS general substrate transporter like domains"/>
    <property type="match status" value="1"/>
</dbReference>
<sequence>MTAVDSRTIPIGAAFDRMPFTRRHVLVALALFIAFVIESWEQLALVYVSGDLGTAFGIDEAGVGVVLSAVAFGMIPGVLVWGPVADRAGRKPVAFWSLLAYGAIALASAFAPNMAVLVALRVASGLALAGVYTITFPYFLELLPTRSRGRAAVYLSIGWPIGMLAAIGASTTLGGLGWHVVVIASAAAGLWAFAIRAWVPESPYWLAARGRQEEARAVLRTLSSPDADASFTVASERVGRPLDLFRGGLSRITVVMLLLNFVFNWGYWGLQTWLPTLLQQKGLTLSASLGFAALSALMMIPGYVSASLLTGRFGRKKVFLVYVVAAVLGGLWFATASSTTGLYLGNFVLSFFSLGAWGVWNTWNGEFYPTALRGTGYSWATAAQLVATTVAPSAVGALLAHATGFTATMLIINAFMVATALLAVPLPETEGRELE</sequence>
<comment type="subcellular location">
    <subcellularLocation>
        <location evidence="1">Cell membrane</location>
        <topology evidence="1">Multi-pass membrane protein</topology>
    </subcellularLocation>
</comment>
<feature type="transmembrane region" description="Helical" evidence="5">
    <location>
        <begin position="152"/>
        <end position="170"/>
    </location>
</feature>
<evidence type="ECO:0000256" key="5">
    <source>
        <dbReference type="SAM" id="Phobius"/>
    </source>
</evidence>
<feature type="transmembrane region" description="Helical" evidence="5">
    <location>
        <begin position="93"/>
        <end position="112"/>
    </location>
</feature>
<dbReference type="RefSeq" id="WP_185076783.1">
    <property type="nucleotide sequence ID" value="NZ_JACHMB010000001.1"/>
</dbReference>
<feature type="transmembrane region" description="Helical" evidence="5">
    <location>
        <begin position="118"/>
        <end position="140"/>
    </location>
</feature>
<dbReference type="CDD" id="cd17316">
    <property type="entry name" value="MFS_SV2_like"/>
    <property type="match status" value="1"/>
</dbReference>
<feature type="transmembrane region" description="Helical" evidence="5">
    <location>
        <begin position="405"/>
        <end position="426"/>
    </location>
</feature>
<protein>
    <submittedName>
        <fullName evidence="7">Putative MFS transporter</fullName>
    </submittedName>
</protein>
<feature type="transmembrane region" description="Helical" evidence="5">
    <location>
        <begin position="61"/>
        <end position="81"/>
    </location>
</feature>
<evidence type="ECO:0000256" key="2">
    <source>
        <dbReference type="ARBA" id="ARBA00022692"/>
    </source>
</evidence>